<proteinExistence type="predicted"/>
<organism evidence="1">
    <name type="scientific">marine sediment metagenome</name>
    <dbReference type="NCBI Taxonomy" id="412755"/>
    <lineage>
        <taxon>unclassified sequences</taxon>
        <taxon>metagenomes</taxon>
        <taxon>ecological metagenomes</taxon>
    </lineage>
</organism>
<name>A0A0F9HYE1_9ZZZZ</name>
<reference evidence="1" key="1">
    <citation type="journal article" date="2015" name="Nature">
        <title>Complex archaea that bridge the gap between prokaryotes and eukaryotes.</title>
        <authorList>
            <person name="Spang A."/>
            <person name="Saw J.H."/>
            <person name="Jorgensen S.L."/>
            <person name="Zaremba-Niedzwiedzka K."/>
            <person name="Martijn J."/>
            <person name="Lind A.E."/>
            <person name="van Eijk R."/>
            <person name="Schleper C."/>
            <person name="Guy L."/>
            <person name="Ettema T.J."/>
        </authorList>
    </citation>
    <scope>NUCLEOTIDE SEQUENCE</scope>
</reference>
<dbReference type="EMBL" id="LAZR01013764">
    <property type="protein sequence ID" value="KKM20451.1"/>
    <property type="molecule type" value="Genomic_DNA"/>
</dbReference>
<evidence type="ECO:0000313" key="1">
    <source>
        <dbReference type="EMBL" id="KKM20451.1"/>
    </source>
</evidence>
<gene>
    <name evidence="1" type="ORF">LCGC14_1645320</name>
</gene>
<accession>A0A0F9HYE1</accession>
<comment type="caution">
    <text evidence="1">The sequence shown here is derived from an EMBL/GenBank/DDBJ whole genome shotgun (WGS) entry which is preliminary data.</text>
</comment>
<dbReference type="AlphaFoldDB" id="A0A0F9HYE1"/>
<sequence length="79" mass="8922">MNEQQEKLAKYTEGGILNWSWYSRENIPKPPPLLAVGDKVRFTLETIIENVGQDCDGTVLYSAESIGFGWGEESFEKLP</sequence>
<protein>
    <submittedName>
        <fullName evidence="1">Uncharacterized protein</fullName>
    </submittedName>
</protein>